<sequence>MYKETKNSALTTARAFHYQVMIGLIQCYNMKEGDLIHIEKDGDVSLITQDNQGTQIEAKNFSDSLTDHHPNFWKTLKNWLAPEFNHKQYCSLVLHTTQPFGAKSKLGQWNNLNTENRLELLNQIKDSKCSTNSNISIIERDVLALDESNLKAVISKIVLFTEQEDESKLKQILSSRIAMSGIPDGNISSYQDSLIGFIYNQGSKEKWSVSYDDFKAKLIDLTSQFSRSVFTFPEFTIRDASKAEITENLQKDFVNKITDIDYLDVIPRAIGDYLQLINSLNMELDRYPTYRDKTKKYQSQIIAKYESKYRAARRNQKNSQDLYDEVTEENPMPIENITPHLSYRNGLIHDAMNTKENLKWKVE</sequence>
<evidence type="ECO:0000313" key="3">
    <source>
        <dbReference type="Proteomes" id="UP000276010"/>
    </source>
</evidence>
<proteinExistence type="predicted"/>
<keyword evidence="1" id="KW-0175">Coiled coil</keyword>
<dbReference type="EMBL" id="RRUC01000008">
    <property type="protein sequence ID" value="RRN05392.1"/>
    <property type="molecule type" value="Genomic_DNA"/>
</dbReference>
<dbReference type="Proteomes" id="UP000276010">
    <property type="component" value="Unassembled WGS sequence"/>
</dbReference>
<name>A0A426FJT5_BIBTR</name>
<dbReference type="AlphaFoldDB" id="A0A426FJT5"/>
<protein>
    <submittedName>
        <fullName evidence="2">Uncharacterized protein</fullName>
    </submittedName>
</protein>
<accession>A0A426FJT5</accession>
<gene>
    <name evidence="2" type="ORF">EIM44_01680</name>
</gene>
<dbReference type="RefSeq" id="WP_125134417.1">
    <property type="nucleotide sequence ID" value="NZ_CP146202.1"/>
</dbReference>
<evidence type="ECO:0000256" key="1">
    <source>
        <dbReference type="SAM" id="Coils"/>
    </source>
</evidence>
<comment type="caution">
    <text evidence="2">The sequence shown here is derived from an EMBL/GenBank/DDBJ whole genome shotgun (WGS) entry which is preliminary data.</text>
</comment>
<reference evidence="2 3" key="1">
    <citation type="submission" date="2018-11" db="EMBL/GenBank/DDBJ databases">
        <title>Whole genome sequence of Bibersteinia trehalosi strain OADDL-BT1 an multidrug resistant pathogen isolate.</title>
        <authorList>
            <person name="Couger M."/>
            <person name="Ramachandran A."/>
        </authorList>
    </citation>
    <scope>NUCLEOTIDE SEQUENCE [LARGE SCALE GENOMIC DNA]</scope>
    <source>
        <strain evidence="2 3">OADDL-BT1</strain>
    </source>
</reference>
<evidence type="ECO:0000313" key="2">
    <source>
        <dbReference type="EMBL" id="RRN05392.1"/>
    </source>
</evidence>
<feature type="coiled-coil region" evidence="1">
    <location>
        <begin position="302"/>
        <end position="329"/>
    </location>
</feature>
<organism evidence="2 3">
    <name type="scientific">Bibersteinia trehalosi</name>
    <name type="common">Pasteurella trehalosi</name>
    <dbReference type="NCBI Taxonomy" id="47735"/>
    <lineage>
        <taxon>Bacteria</taxon>
        <taxon>Pseudomonadati</taxon>
        <taxon>Pseudomonadota</taxon>
        <taxon>Gammaproteobacteria</taxon>
        <taxon>Pasteurellales</taxon>
        <taxon>Pasteurellaceae</taxon>
        <taxon>Bibersteinia</taxon>
    </lineage>
</organism>